<sequence length="310" mass="33448">MIEVSRLLLMILIELLILSSACAGVITYLFLSKRRRERAAVKSLIAAVRQDSERRDGETRQVLQQRFGLSGGGLDETAGKISRGEKQFYQTVIDLFLHRNTVALQNFSVDYEKSVEPYRTLELSLGTAGAATEPPAEAPDDSADELYLLREENKRLSDELQLTMNTMGTMLNEYTQMFAGGAEAGMDRSKIRQLIAPGADSGAPSGDETAEPPAEEAAAGPDPDPESLGDEAQQVGDESPVEGDEPVVPDQPDGDIEVVAEDGVSTSPDQDEAVQVNADSQDTPAGLHPAQDEEVVNLDDVLEDPDSKDT</sequence>
<accession>A0A0F7JZN3</accession>
<name>A0A0F7JZN3_9GAMM</name>
<keyword evidence="2" id="KW-1133">Transmembrane helix</keyword>
<evidence type="ECO:0000313" key="4">
    <source>
        <dbReference type="Proteomes" id="UP000034410"/>
    </source>
</evidence>
<keyword evidence="4" id="KW-1185">Reference proteome</keyword>
<dbReference type="OrthoDB" id="7064645at2"/>
<evidence type="ECO:0000256" key="2">
    <source>
        <dbReference type="SAM" id="Phobius"/>
    </source>
</evidence>
<feature type="region of interest" description="Disordered" evidence="1">
    <location>
        <begin position="197"/>
        <end position="310"/>
    </location>
</feature>
<feature type="transmembrane region" description="Helical" evidence="2">
    <location>
        <begin position="6"/>
        <end position="31"/>
    </location>
</feature>
<evidence type="ECO:0000256" key="1">
    <source>
        <dbReference type="SAM" id="MobiDB-lite"/>
    </source>
</evidence>
<dbReference type="AlphaFoldDB" id="A0A0F7JZN3"/>
<evidence type="ECO:0000313" key="3">
    <source>
        <dbReference type="EMBL" id="AKH21796.1"/>
    </source>
</evidence>
<keyword evidence="2" id="KW-0472">Membrane</keyword>
<protein>
    <submittedName>
        <fullName evidence="3">Uncharacterized protein</fullName>
    </submittedName>
</protein>
<reference evidence="3 4" key="1">
    <citation type="journal article" date="2015" name="Genome Announc.">
        <title>Complete Genome Sequence of Sedimenticola thiotaurini Strain SIP-G1, a Polyphosphate- and Polyhydroxyalkanoate-Accumulating Sulfur-Oxidizing Gammaproteobacterium Isolated from Salt Marsh Sediments.</title>
        <authorList>
            <person name="Flood B.E."/>
            <person name="Jones D.S."/>
            <person name="Bailey J.V."/>
        </authorList>
    </citation>
    <scope>NUCLEOTIDE SEQUENCE [LARGE SCALE GENOMIC DNA]</scope>
    <source>
        <strain evidence="3 4">SIP-G1</strain>
    </source>
</reference>
<dbReference type="KEGG" id="seds:AAY24_17250"/>
<proteinExistence type="predicted"/>
<dbReference type="RefSeq" id="WP_046860717.1">
    <property type="nucleotide sequence ID" value="NZ_CP011412.1"/>
</dbReference>
<keyword evidence="2" id="KW-0812">Transmembrane</keyword>
<dbReference type="Proteomes" id="UP000034410">
    <property type="component" value="Chromosome"/>
</dbReference>
<dbReference type="EMBL" id="CP011412">
    <property type="protein sequence ID" value="AKH21796.1"/>
    <property type="molecule type" value="Genomic_DNA"/>
</dbReference>
<organism evidence="3 4">
    <name type="scientific">Sedimenticola thiotaurini</name>
    <dbReference type="NCBI Taxonomy" id="1543721"/>
    <lineage>
        <taxon>Bacteria</taxon>
        <taxon>Pseudomonadati</taxon>
        <taxon>Pseudomonadota</taxon>
        <taxon>Gammaproteobacteria</taxon>
        <taxon>Chromatiales</taxon>
        <taxon>Sedimenticolaceae</taxon>
        <taxon>Sedimenticola</taxon>
    </lineage>
</organism>
<feature type="compositionally biased region" description="Acidic residues" evidence="1">
    <location>
        <begin position="239"/>
        <end position="260"/>
    </location>
</feature>
<feature type="compositionally biased region" description="Acidic residues" evidence="1">
    <location>
        <begin position="292"/>
        <end position="304"/>
    </location>
</feature>
<gene>
    <name evidence="3" type="ORF">AAY24_17250</name>
</gene>